<sequence>MLFNFIFPLTGLLFLATNVASVPSQPRASVTVRTHAAGDKPLNIESHSAGHLSLAVPEPHALSSQTGTESDRREYARNVEHSLADQVADSHRSAAYAHHNAAINHYNAAIEHHNAFLHHAQNGNFEAAAASMKAFLAHGEAIHHHNALSQHQEHLSLKPGQIHNEAHAAARIAAADESAHEAVMSGRVARKSDKHARKSGKQFVY</sequence>
<dbReference type="AlphaFoldDB" id="A0A0D2M0L7"/>
<proteinExistence type="predicted"/>
<name>A0A0D2M0L7_HYPSF</name>
<evidence type="ECO:0000313" key="3">
    <source>
        <dbReference type="EMBL" id="KJA16753.1"/>
    </source>
</evidence>
<evidence type="ECO:0000313" key="4">
    <source>
        <dbReference type="Proteomes" id="UP000054270"/>
    </source>
</evidence>
<gene>
    <name evidence="3" type="ORF">HYPSUDRAFT_47013</name>
</gene>
<dbReference type="EMBL" id="KN817615">
    <property type="protein sequence ID" value="KJA16753.1"/>
    <property type="molecule type" value="Genomic_DNA"/>
</dbReference>
<organism evidence="3 4">
    <name type="scientific">Hypholoma sublateritium (strain FD-334 SS-4)</name>
    <dbReference type="NCBI Taxonomy" id="945553"/>
    <lineage>
        <taxon>Eukaryota</taxon>
        <taxon>Fungi</taxon>
        <taxon>Dikarya</taxon>
        <taxon>Basidiomycota</taxon>
        <taxon>Agaricomycotina</taxon>
        <taxon>Agaricomycetes</taxon>
        <taxon>Agaricomycetidae</taxon>
        <taxon>Agaricales</taxon>
        <taxon>Agaricineae</taxon>
        <taxon>Strophariaceae</taxon>
        <taxon>Hypholoma</taxon>
    </lineage>
</organism>
<keyword evidence="2" id="KW-0732">Signal</keyword>
<accession>A0A0D2M0L7</accession>
<evidence type="ECO:0008006" key="5">
    <source>
        <dbReference type="Google" id="ProtNLM"/>
    </source>
</evidence>
<protein>
    <recommendedName>
        <fullName evidence="5">DUF1771 domain-containing protein</fullName>
    </recommendedName>
</protein>
<evidence type="ECO:0000256" key="1">
    <source>
        <dbReference type="SAM" id="MobiDB-lite"/>
    </source>
</evidence>
<feature type="chain" id="PRO_5002246634" description="DUF1771 domain-containing protein" evidence="2">
    <location>
        <begin position="22"/>
        <end position="205"/>
    </location>
</feature>
<evidence type="ECO:0000256" key="2">
    <source>
        <dbReference type="SAM" id="SignalP"/>
    </source>
</evidence>
<keyword evidence="4" id="KW-1185">Reference proteome</keyword>
<feature type="compositionally biased region" description="Basic residues" evidence="1">
    <location>
        <begin position="188"/>
        <end position="205"/>
    </location>
</feature>
<feature type="signal peptide" evidence="2">
    <location>
        <begin position="1"/>
        <end position="21"/>
    </location>
</feature>
<reference evidence="4" key="1">
    <citation type="submission" date="2014-04" db="EMBL/GenBank/DDBJ databases">
        <title>Evolutionary Origins and Diversification of the Mycorrhizal Mutualists.</title>
        <authorList>
            <consortium name="DOE Joint Genome Institute"/>
            <consortium name="Mycorrhizal Genomics Consortium"/>
            <person name="Kohler A."/>
            <person name="Kuo A."/>
            <person name="Nagy L.G."/>
            <person name="Floudas D."/>
            <person name="Copeland A."/>
            <person name="Barry K.W."/>
            <person name="Cichocki N."/>
            <person name="Veneault-Fourrey C."/>
            <person name="LaButti K."/>
            <person name="Lindquist E.A."/>
            <person name="Lipzen A."/>
            <person name="Lundell T."/>
            <person name="Morin E."/>
            <person name="Murat C."/>
            <person name="Riley R."/>
            <person name="Ohm R."/>
            <person name="Sun H."/>
            <person name="Tunlid A."/>
            <person name="Henrissat B."/>
            <person name="Grigoriev I.V."/>
            <person name="Hibbett D.S."/>
            <person name="Martin F."/>
        </authorList>
    </citation>
    <scope>NUCLEOTIDE SEQUENCE [LARGE SCALE GENOMIC DNA]</scope>
    <source>
        <strain evidence="4">FD-334 SS-4</strain>
    </source>
</reference>
<feature type="region of interest" description="Disordered" evidence="1">
    <location>
        <begin position="185"/>
        <end position="205"/>
    </location>
</feature>
<dbReference type="Proteomes" id="UP000054270">
    <property type="component" value="Unassembled WGS sequence"/>
</dbReference>